<dbReference type="STRING" id="1379910.TH63_05205"/>
<accession>A0A0H4VHJ5</accession>
<reference evidence="1 2" key="1">
    <citation type="submission" date="2015-01" db="EMBL/GenBank/DDBJ databases">
        <title>Rufibacter sp./DG31D/ whole genome sequencing.</title>
        <authorList>
            <person name="Kim M.K."/>
            <person name="Srinivasan S."/>
            <person name="Lee J.-J."/>
        </authorList>
    </citation>
    <scope>NUCLEOTIDE SEQUENCE [LARGE SCALE GENOMIC DNA]</scope>
    <source>
        <strain evidence="1 2">DG31D</strain>
    </source>
</reference>
<dbReference type="RefSeq" id="WP_048920015.1">
    <property type="nucleotide sequence ID" value="NZ_CP010777.1"/>
</dbReference>
<protein>
    <recommendedName>
        <fullName evidence="3">STAS/SEC14 domain-containing protein</fullName>
    </recommendedName>
</protein>
<dbReference type="PATRIC" id="fig|1379910.4.peg.1134"/>
<dbReference type="EMBL" id="CP010777">
    <property type="protein sequence ID" value="AKQ45165.1"/>
    <property type="molecule type" value="Genomic_DNA"/>
</dbReference>
<name>A0A0H4VHJ5_9BACT</name>
<dbReference type="AlphaFoldDB" id="A0A0H4VHJ5"/>
<sequence length="136" mass="16344">MILYKSDCLEIQYHKEYKLIETRWLQFATSNEYRAGLNQYLEAVSRNEVRLWLGDYRLGKVVKLEDQEWAAKDWFTRFLPLSTGIEKMARVQAQDIFSQISSDGMKEKLDIDGLPFQFSEFKYYESAKDWLLEEYR</sequence>
<dbReference type="KEGG" id="ruf:TH63_05205"/>
<keyword evidence="2" id="KW-1185">Reference proteome</keyword>
<evidence type="ECO:0000313" key="2">
    <source>
        <dbReference type="Proteomes" id="UP000036458"/>
    </source>
</evidence>
<organism evidence="1 2">
    <name type="scientific">Rufibacter radiotolerans</name>
    <dbReference type="NCBI Taxonomy" id="1379910"/>
    <lineage>
        <taxon>Bacteria</taxon>
        <taxon>Pseudomonadati</taxon>
        <taxon>Bacteroidota</taxon>
        <taxon>Cytophagia</taxon>
        <taxon>Cytophagales</taxon>
        <taxon>Hymenobacteraceae</taxon>
        <taxon>Rufibacter</taxon>
    </lineage>
</organism>
<dbReference type="Proteomes" id="UP000036458">
    <property type="component" value="Chromosome"/>
</dbReference>
<gene>
    <name evidence="1" type="ORF">TH63_05205</name>
</gene>
<evidence type="ECO:0000313" key="1">
    <source>
        <dbReference type="EMBL" id="AKQ45165.1"/>
    </source>
</evidence>
<evidence type="ECO:0008006" key="3">
    <source>
        <dbReference type="Google" id="ProtNLM"/>
    </source>
</evidence>
<proteinExistence type="predicted"/>